<proteinExistence type="predicted"/>
<name>A0A0F9BA22_9ZZZZ</name>
<feature type="non-terminal residue" evidence="1">
    <location>
        <position position="1"/>
    </location>
</feature>
<sequence>PRQSLKMIRPSSRIAAWLRDYDPLLSIRWSMTLKGWAIERKAKKDMKLLAELHRRVNLAFDTSESGSEASIRMEVMKLRAMADMEAMERGNRFILALPDPLHEENLKKLVIGSDTWRNGSPEHLGADEAVRRATDPVYDQKRKEREKELQDQRSDIRFKAQEAADYFFWRQGSRAFVPSKTFQQRTA</sequence>
<dbReference type="EMBL" id="LAZR01053185">
    <property type="protein sequence ID" value="KKK81296.1"/>
    <property type="molecule type" value="Genomic_DNA"/>
</dbReference>
<organism evidence="1">
    <name type="scientific">marine sediment metagenome</name>
    <dbReference type="NCBI Taxonomy" id="412755"/>
    <lineage>
        <taxon>unclassified sequences</taxon>
        <taxon>metagenomes</taxon>
        <taxon>ecological metagenomes</taxon>
    </lineage>
</organism>
<gene>
    <name evidence="1" type="ORF">LCGC14_2814870</name>
</gene>
<accession>A0A0F9BA22</accession>
<dbReference type="AlphaFoldDB" id="A0A0F9BA22"/>
<comment type="caution">
    <text evidence="1">The sequence shown here is derived from an EMBL/GenBank/DDBJ whole genome shotgun (WGS) entry which is preliminary data.</text>
</comment>
<protein>
    <submittedName>
        <fullName evidence="1">Uncharacterized protein</fullName>
    </submittedName>
</protein>
<reference evidence="1" key="1">
    <citation type="journal article" date="2015" name="Nature">
        <title>Complex archaea that bridge the gap between prokaryotes and eukaryotes.</title>
        <authorList>
            <person name="Spang A."/>
            <person name="Saw J.H."/>
            <person name="Jorgensen S.L."/>
            <person name="Zaremba-Niedzwiedzka K."/>
            <person name="Martijn J."/>
            <person name="Lind A.E."/>
            <person name="van Eijk R."/>
            <person name="Schleper C."/>
            <person name="Guy L."/>
            <person name="Ettema T.J."/>
        </authorList>
    </citation>
    <scope>NUCLEOTIDE SEQUENCE</scope>
</reference>
<evidence type="ECO:0000313" key="1">
    <source>
        <dbReference type="EMBL" id="KKK81296.1"/>
    </source>
</evidence>